<dbReference type="Gene3D" id="1.10.760.10">
    <property type="entry name" value="Cytochrome c-like domain"/>
    <property type="match status" value="1"/>
</dbReference>
<keyword evidence="5" id="KW-0472">Membrane</keyword>
<protein>
    <submittedName>
        <fullName evidence="7">C-type cytochrome</fullName>
    </submittedName>
</protein>
<sequence>MTEQTNPTLLSIPLKGIKSIFKRIWVVIVGVVAVAVFLLWPVLSNSPVDYADIENHFKYGSIGSEPINGIPYWVWKVLPELFPDKLPGKGYTSLGFIKEPDKDLPIGFSQRRVFIDRVGLNCAVCHTGTLRDTPNSEHQVITTMPANVLNLQGYIKFLSAVGVDERFTANRMLPEIEKISGGLNPVEKLLYRFIAIPQTRDALINQASRLKFVEEQPDWGPGRVDTFNPYKAIQFHFPMDKLRQDELIGTSDFPSVWNQKPREGLQLHWDGNNTSVDERNKSAALGTGVTPTTIDLPRIQRVADWLWELPPPKYPYEVNETIAAKGEQLFESNCASCHAFGGAHTGKVVPIQEIGTDPHRLDSYTYETMSNQNTLYTGYPWRFTNFRKTNGYANMPLDGVWLRGPYLHNGSVPTLRDLLETPENRPKEFYRGYDVIDREKVGFVSDVGGENGKKYFKFDTTKAGNSNSGHLYGTDLPTEDKDALVEYMKKL</sequence>
<dbReference type="SUPFAM" id="SSF46626">
    <property type="entry name" value="Cytochrome c"/>
    <property type="match status" value="1"/>
</dbReference>
<dbReference type="EMBL" id="JACJTE010000043">
    <property type="protein sequence ID" value="MBD2564151.1"/>
    <property type="molecule type" value="Genomic_DNA"/>
</dbReference>
<dbReference type="PANTHER" id="PTHR30600">
    <property type="entry name" value="CYTOCHROME C PEROXIDASE-RELATED"/>
    <property type="match status" value="1"/>
</dbReference>
<evidence type="ECO:0000259" key="6">
    <source>
        <dbReference type="PROSITE" id="PS51007"/>
    </source>
</evidence>
<feature type="domain" description="Cytochrome c" evidence="6">
    <location>
        <begin position="321"/>
        <end position="491"/>
    </location>
</feature>
<dbReference type="Proteomes" id="UP000604661">
    <property type="component" value="Unassembled WGS sequence"/>
</dbReference>
<dbReference type="Pfam" id="PF21419">
    <property type="entry name" value="RoxA-like_Cyt-c"/>
    <property type="match status" value="1"/>
</dbReference>
<evidence type="ECO:0000256" key="4">
    <source>
        <dbReference type="PROSITE-ProRule" id="PRU00433"/>
    </source>
</evidence>
<evidence type="ECO:0000313" key="7">
    <source>
        <dbReference type="EMBL" id="MBD2564151.1"/>
    </source>
</evidence>
<reference evidence="7 8" key="1">
    <citation type="journal article" date="2020" name="ISME J.">
        <title>Comparative genomics reveals insights into cyanobacterial evolution and habitat adaptation.</title>
        <authorList>
            <person name="Chen M.Y."/>
            <person name="Teng W.K."/>
            <person name="Zhao L."/>
            <person name="Hu C.X."/>
            <person name="Zhou Y.K."/>
            <person name="Han B.P."/>
            <person name="Song L.R."/>
            <person name="Shu W.S."/>
        </authorList>
    </citation>
    <scope>NUCLEOTIDE SEQUENCE [LARGE SCALE GENOMIC DNA]</scope>
    <source>
        <strain evidence="7 8">FACHB-391</strain>
    </source>
</reference>
<evidence type="ECO:0000313" key="8">
    <source>
        <dbReference type="Proteomes" id="UP000604661"/>
    </source>
</evidence>
<proteinExistence type="predicted"/>
<evidence type="ECO:0000256" key="5">
    <source>
        <dbReference type="SAM" id="Phobius"/>
    </source>
</evidence>
<comment type="caution">
    <text evidence="7">The sequence shown here is derived from an EMBL/GenBank/DDBJ whole genome shotgun (WGS) entry which is preliminary data.</text>
</comment>
<feature type="transmembrane region" description="Helical" evidence="5">
    <location>
        <begin position="24"/>
        <end position="43"/>
    </location>
</feature>
<dbReference type="InterPro" id="IPR051395">
    <property type="entry name" value="Cytochrome_c_Peroxidase/MauG"/>
</dbReference>
<keyword evidence="3 4" id="KW-0408">Iron</keyword>
<keyword evidence="1 4" id="KW-0349">Heme</keyword>
<keyword evidence="2 4" id="KW-0479">Metal-binding</keyword>
<accession>A0ABR8F2K3</accession>
<gene>
    <name evidence="7" type="ORF">H6G95_26815</name>
</gene>
<evidence type="ECO:0000256" key="2">
    <source>
        <dbReference type="ARBA" id="ARBA00022723"/>
    </source>
</evidence>
<name>A0ABR8F2K3_NOSLI</name>
<keyword evidence="8" id="KW-1185">Reference proteome</keyword>
<evidence type="ECO:0000256" key="1">
    <source>
        <dbReference type="ARBA" id="ARBA00022617"/>
    </source>
</evidence>
<evidence type="ECO:0000256" key="3">
    <source>
        <dbReference type="ARBA" id="ARBA00023004"/>
    </source>
</evidence>
<dbReference type="InterPro" id="IPR009056">
    <property type="entry name" value="Cyt_c-like_dom"/>
</dbReference>
<dbReference type="PROSITE" id="PS51007">
    <property type="entry name" value="CYTC"/>
    <property type="match status" value="1"/>
</dbReference>
<dbReference type="RefSeq" id="WP_190895418.1">
    <property type="nucleotide sequence ID" value="NZ_JACJTE010000043.1"/>
</dbReference>
<dbReference type="PANTHER" id="PTHR30600:SF9">
    <property type="entry name" value="BLR7738 PROTEIN"/>
    <property type="match status" value="1"/>
</dbReference>
<keyword evidence="5" id="KW-1133">Transmembrane helix</keyword>
<dbReference type="InterPro" id="IPR036909">
    <property type="entry name" value="Cyt_c-like_dom_sf"/>
</dbReference>
<dbReference type="Pfam" id="PF00034">
    <property type="entry name" value="Cytochrom_C"/>
    <property type="match status" value="1"/>
</dbReference>
<organism evidence="7 8">
    <name type="scientific">Nostoc linckia FACHB-391</name>
    <dbReference type="NCBI Taxonomy" id="2692906"/>
    <lineage>
        <taxon>Bacteria</taxon>
        <taxon>Bacillati</taxon>
        <taxon>Cyanobacteriota</taxon>
        <taxon>Cyanophyceae</taxon>
        <taxon>Nostocales</taxon>
        <taxon>Nostocaceae</taxon>
        <taxon>Nostoc</taxon>
    </lineage>
</organism>
<keyword evidence="5" id="KW-0812">Transmembrane</keyword>